<proteinExistence type="predicted"/>
<evidence type="ECO:0000313" key="2">
    <source>
        <dbReference type="EMBL" id="MFC7605750.1"/>
    </source>
</evidence>
<keyword evidence="1" id="KW-0472">Membrane</keyword>
<keyword evidence="1" id="KW-1133">Transmembrane helix</keyword>
<evidence type="ECO:0000256" key="1">
    <source>
        <dbReference type="SAM" id="Phobius"/>
    </source>
</evidence>
<dbReference type="RefSeq" id="WP_343964703.1">
    <property type="nucleotide sequence ID" value="NZ_BAAAGK010000024.1"/>
</dbReference>
<comment type="caution">
    <text evidence="2">The sequence shown here is derived from an EMBL/GenBank/DDBJ whole genome shotgun (WGS) entry which is preliminary data.</text>
</comment>
<keyword evidence="1" id="KW-0812">Transmembrane</keyword>
<feature type="transmembrane region" description="Helical" evidence="1">
    <location>
        <begin position="21"/>
        <end position="43"/>
    </location>
</feature>
<protein>
    <submittedName>
        <fullName evidence="2">Uncharacterized protein</fullName>
    </submittedName>
</protein>
<name>A0ABW2TCG4_9ACTN</name>
<accession>A0ABW2TCG4</accession>
<dbReference type="EMBL" id="JBHTEE010000001">
    <property type="protein sequence ID" value="MFC7605750.1"/>
    <property type="molecule type" value="Genomic_DNA"/>
</dbReference>
<sequence length="45" mass="5017">MSNFSLSVRIPGEWGRHMRTIVITVVIVVAVAYGVDMSVLPFLRV</sequence>
<keyword evidence="3" id="KW-1185">Reference proteome</keyword>
<reference evidence="3" key="1">
    <citation type="journal article" date="2019" name="Int. J. Syst. Evol. Microbiol.">
        <title>The Global Catalogue of Microorganisms (GCM) 10K type strain sequencing project: providing services to taxonomists for standard genome sequencing and annotation.</title>
        <authorList>
            <consortium name="The Broad Institute Genomics Platform"/>
            <consortium name="The Broad Institute Genome Sequencing Center for Infectious Disease"/>
            <person name="Wu L."/>
            <person name="Ma J."/>
        </authorList>
    </citation>
    <scope>NUCLEOTIDE SEQUENCE [LARGE SCALE GENOMIC DNA]</scope>
    <source>
        <strain evidence="3">JCM 10083</strain>
    </source>
</reference>
<evidence type="ECO:0000313" key="3">
    <source>
        <dbReference type="Proteomes" id="UP001596514"/>
    </source>
</evidence>
<gene>
    <name evidence="2" type="ORF">ACFQVD_37175</name>
</gene>
<organism evidence="2 3">
    <name type="scientific">Streptosporangium amethystogenes subsp. fukuiense</name>
    <dbReference type="NCBI Taxonomy" id="698418"/>
    <lineage>
        <taxon>Bacteria</taxon>
        <taxon>Bacillati</taxon>
        <taxon>Actinomycetota</taxon>
        <taxon>Actinomycetes</taxon>
        <taxon>Streptosporangiales</taxon>
        <taxon>Streptosporangiaceae</taxon>
        <taxon>Streptosporangium</taxon>
    </lineage>
</organism>
<dbReference type="Proteomes" id="UP001596514">
    <property type="component" value="Unassembled WGS sequence"/>
</dbReference>